<sequence>MDTLIGLYAAQPFWVWAGIAAAILAVEIVTGSGWLLWAAASAAITGTIVALVGMSVPTTLLVFALLTMVSTLLARRYLPRSVAAAAGDINDNVGRLIGHRGSAVGAFAGRSGRVFIDGKEWAAELSDGEALEAGAAIEVVGVSGACLQVRPAA</sequence>
<dbReference type="OrthoDB" id="7204091at2"/>
<comment type="subcellular location">
    <subcellularLocation>
        <location evidence="1">Membrane</location>
        <topology evidence="1">Multi-pass membrane protein</topology>
    </subcellularLocation>
</comment>
<evidence type="ECO:0000256" key="5">
    <source>
        <dbReference type="SAM" id="Phobius"/>
    </source>
</evidence>
<organism evidence="7 8">
    <name type="scientific">Phenylobacterium kunshanense</name>
    <dbReference type="NCBI Taxonomy" id="1445034"/>
    <lineage>
        <taxon>Bacteria</taxon>
        <taxon>Pseudomonadati</taxon>
        <taxon>Pseudomonadota</taxon>
        <taxon>Alphaproteobacteria</taxon>
        <taxon>Caulobacterales</taxon>
        <taxon>Caulobacteraceae</taxon>
        <taxon>Phenylobacterium</taxon>
    </lineage>
</organism>
<feature type="transmembrane region" description="Helical" evidence="5">
    <location>
        <begin position="43"/>
        <end position="66"/>
    </location>
</feature>
<dbReference type="Proteomes" id="UP000249524">
    <property type="component" value="Unassembled WGS sequence"/>
</dbReference>
<keyword evidence="8" id="KW-1185">Reference proteome</keyword>
<dbReference type="AlphaFoldDB" id="A0A328BEI6"/>
<dbReference type="GO" id="GO:0005886">
    <property type="term" value="C:plasma membrane"/>
    <property type="evidence" value="ECO:0007669"/>
    <property type="project" value="TreeGrafter"/>
</dbReference>
<proteinExistence type="predicted"/>
<protein>
    <submittedName>
        <fullName evidence="7">NfeD family protein</fullName>
    </submittedName>
</protein>
<dbReference type="EMBL" id="QFYS01000006">
    <property type="protein sequence ID" value="RAK64286.1"/>
    <property type="molecule type" value="Genomic_DNA"/>
</dbReference>
<feature type="domain" description="NfeD-like C-terminal" evidence="6">
    <location>
        <begin position="95"/>
        <end position="151"/>
    </location>
</feature>
<evidence type="ECO:0000259" key="6">
    <source>
        <dbReference type="Pfam" id="PF01957"/>
    </source>
</evidence>
<dbReference type="Pfam" id="PF01957">
    <property type="entry name" value="NfeD"/>
    <property type="match status" value="1"/>
</dbReference>
<dbReference type="InterPro" id="IPR052165">
    <property type="entry name" value="Membrane_assoc_protease"/>
</dbReference>
<evidence type="ECO:0000313" key="7">
    <source>
        <dbReference type="EMBL" id="RAK64286.1"/>
    </source>
</evidence>
<name>A0A328BEI6_9CAUL</name>
<dbReference type="SUPFAM" id="SSF141322">
    <property type="entry name" value="NfeD domain-like"/>
    <property type="match status" value="1"/>
</dbReference>
<keyword evidence="4 5" id="KW-0472">Membrane</keyword>
<evidence type="ECO:0000256" key="4">
    <source>
        <dbReference type="ARBA" id="ARBA00023136"/>
    </source>
</evidence>
<evidence type="ECO:0000256" key="2">
    <source>
        <dbReference type="ARBA" id="ARBA00022692"/>
    </source>
</evidence>
<evidence type="ECO:0000313" key="8">
    <source>
        <dbReference type="Proteomes" id="UP000249524"/>
    </source>
</evidence>
<evidence type="ECO:0000256" key="1">
    <source>
        <dbReference type="ARBA" id="ARBA00004141"/>
    </source>
</evidence>
<gene>
    <name evidence="7" type="ORF">DJ019_13995</name>
</gene>
<dbReference type="PANTHER" id="PTHR33507">
    <property type="entry name" value="INNER MEMBRANE PROTEIN YBBJ"/>
    <property type="match status" value="1"/>
</dbReference>
<comment type="caution">
    <text evidence="7">The sequence shown here is derived from an EMBL/GenBank/DDBJ whole genome shotgun (WGS) entry which is preliminary data.</text>
</comment>
<evidence type="ECO:0000256" key="3">
    <source>
        <dbReference type="ARBA" id="ARBA00022989"/>
    </source>
</evidence>
<dbReference type="Gene3D" id="2.40.50.140">
    <property type="entry name" value="Nucleic acid-binding proteins"/>
    <property type="match status" value="1"/>
</dbReference>
<dbReference type="InterPro" id="IPR012340">
    <property type="entry name" value="NA-bd_OB-fold"/>
</dbReference>
<feature type="transmembrane region" description="Helical" evidence="5">
    <location>
        <begin position="12"/>
        <end position="37"/>
    </location>
</feature>
<accession>A0A328BEI6</accession>
<dbReference type="InterPro" id="IPR002810">
    <property type="entry name" value="NfeD-like_C"/>
</dbReference>
<reference evidence="7 8" key="1">
    <citation type="submission" date="2018-05" db="EMBL/GenBank/DDBJ databases">
        <authorList>
            <person name="Lanie J.A."/>
            <person name="Ng W.-L."/>
            <person name="Kazmierczak K.M."/>
            <person name="Andrzejewski T.M."/>
            <person name="Davidsen T.M."/>
            <person name="Wayne K.J."/>
            <person name="Tettelin H."/>
            <person name="Glass J.I."/>
            <person name="Rusch D."/>
            <person name="Podicherti R."/>
            <person name="Tsui H.-C.T."/>
            <person name="Winkler M.E."/>
        </authorList>
    </citation>
    <scope>NUCLEOTIDE SEQUENCE [LARGE SCALE GENOMIC DNA]</scope>
    <source>
        <strain evidence="7 8">BUT-10</strain>
    </source>
</reference>
<keyword evidence="2 5" id="KW-0812">Transmembrane</keyword>
<keyword evidence="3 5" id="KW-1133">Transmembrane helix</keyword>
<dbReference type="RefSeq" id="WP_111276673.1">
    <property type="nucleotide sequence ID" value="NZ_QFYS01000006.1"/>
</dbReference>
<dbReference type="PANTHER" id="PTHR33507:SF3">
    <property type="entry name" value="INNER MEMBRANE PROTEIN YBBJ"/>
    <property type="match status" value="1"/>
</dbReference>